<feature type="signal peptide" evidence="9">
    <location>
        <begin position="1"/>
        <end position="20"/>
    </location>
</feature>
<evidence type="ECO:0000256" key="7">
    <source>
        <dbReference type="ARBA" id="ARBA00023180"/>
    </source>
</evidence>
<evidence type="ECO:0000256" key="8">
    <source>
        <dbReference type="PROSITE-ProRule" id="PRU00555"/>
    </source>
</evidence>
<keyword evidence="5 8" id="KW-0442">Lipid degradation</keyword>
<keyword evidence="7" id="KW-0325">Glycoprotein</keyword>
<dbReference type="GO" id="GO:0004622">
    <property type="term" value="F:phosphatidylcholine lysophospholipase activity"/>
    <property type="evidence" value="ECO:0007669"/>
    <property type="project" value="UniProtKB-EC"/>
</dbReference>
<evidence type="ECO:0000256" key="2">
    <source>
        <dbReference type="ARBA" id="ARBA00013274"/>
    </source>
</evidence>
<feature type="domain" description="PLA2c" evidence="10">
    <location>
        <begin position="34"/>
        <end position="602"/>
    </location>
</feature>
<evidence type="ECO:0000256" key="6">
    <source>
        <dbReference type="ARBA" id="ARBA00023098"/>
    </source>
</evidence>
<dbReference type="InterPro" id="IPR002642">
    <property type="entry name" value="LysoPLipase_cat_dom"/>
</dbReference>
<dbReference type="GO" id="GO:0046475">
    <property type="term" value="P:glycerophospholipid catabolic process"/>
    <property type="evidence" value="ECO:0007669"/>
    <property type="project" value="TreeGrafter"/>
</dbReference>
<evidence type="ECO:0000256" key="3">
    <source>
        <dbReference type="ARBA" id="ARBA00022729"/>
    </source>
</evidence>
<keyword evidence="3 9" id="KW-0732">Signal</keyword>
<keyword evidence="4 8" id="KW-0378">Hydrolase</keyword>
<organism evidence="11 12">
    <name type="scientific">Mycena albidolilacea</name>
    <dbReference type="NCBI Taxonomy" id="1033008"/>
    <lineage>
        <taxon>Eukaryota</taxon>
        <taxon>Fungi</taxon>
        <taxon>Dikarya</taxon>
        <taxon>Basidiomycota</taxon>
        <taxon>Agaricomycotina</taxon>
        <taxon>Agaricomycetes</taxon>
        <taxon>Agaricomycetidae</taxon>
        <taxon>Agaricales</taxon>
        <taxon>Marasmiineae</taxon>
        <taxon>Mycenaceae</taxon>
        <taxon>Mycena</taxon>
    </lineage>
</organism>
<feature type="chain" id="PRO_5041781053" description="Lysophospholipase" evidence="9">
    <location>
        <begin position="21"/>
        <end position="646"/>
    </location>
</feature>
<protein>
    <recommendedName>
        <fullName evidence="2 9">Lysophospholipase</fullName>
        <ecNumber evidence="2 9">3.1.1.5</ecNumber>
    </recommendedName>
</protein>
<dbReference type="PANTHER" id="PTHR10728">
    <property type="entry name" value="CYTOSOLIC PHOSPHOLIPASE A2"/>
    <property type="match status" value="1"/>
</dbReference>
<dbReference type="PANTHER" id="PTHR10728:SF33">
    <property type="entry name" value="LYSOPHOSPHOLIPASE 1-RELATED"/>
    <property type="match status" value="1"/>
</dbReference>
<dbReference type="InterPro" id="IPR016035">
    <property type="entry name" value="Acyl_Trfase/lysoPLipase"/>
</dbReference>
<dbReference type="SUPFAM" id="SSF52151">
    <property type="entry name" value="FabD/lysophospholipase-like"/>
    <property type="match status" value="1"/>
</dbReference>
<sequence length="646" mass="68137">MKSILSILTVVLGGSAFAAGASAPLTPPVPAYGTCSSEVTYVRPASEGLSPEESHWLDSRRPQVVSALKSYLTLAAIPGFDVSTYVSTLSANGSAIPVIGQAYSGGGTRATMGGVGFYQSFDSRYSKSVAAKTGGLSQATTYVAGLSGGCEAIMALAINDFVDVQTLVTEGAFNNSAVPKSAYEPMQLKANAGFNLSIADVTGTAEIFYAAKGVIGPTFSGLFSSAAYTNGSVPLPFLIMAEGIPQGLPGSTSYDGILFPINNATNQTIYEISPIEFGSWQGRAQAFTPTSLLGTPLKAGVPVNQSKCVTGWDSSAWVLGAAVAAQADWVVIVDTNNTRGIFSRAESRRKRAELAYPPNETELIAESQVKELGAFITGVLPGILSLLGNATIQEVGYGLVTNPFLGYDKSEAGLQEQATLALVDAGESGQETPIWPLIQPVRKMDFLLVSDSSGVELSSGWMNGTNLINTAAMAIAKNVPFPKLPDVNTFLINNYTLAPSATLTFPDLTGCNEPEVPLLLYVADAPYSAYSNATTLVATGPSEAQIQLLLQNTLDLVSQSNTTWAQCIACGSILRSLERLGEAIPDQCKLCFERHCWQGEMATGTPAVRRTSSSIESEHNLRRMERDDVAARIFGNGNSIPRLDHP</sequence>
<reference evidence="11" key="1">
    <citation type="submission" date="2023-03" db="EMBL/GenBank/DDBJ databases">
        <title>Massive genome expansion in bonnet fungi (Mycena s.s.) driven by repeated elements and novel gene families across ecological guilds.</title>
        <authorList>
            <consortium name="Lawrence Berkeley National Laboratory"/>
            <person name="Harder C.B."/>
            <person name="Miyauchi S."/>
            <person name="Viragh M."/>
            <person name="Kuo A."/>
            <person name="Thoen E."/>
            <person name="Andreopoulos B."/>
            <person name="Lu D."/>
            <person name="Skrede I."/>
            <person name="Drula E."/>
            <person name="Henrissat B."/>
            <person name="Morin E."/>
            <person name="Kohler A."/>
            <person name="Barry K."/>
            <person name="LaButti K."/>
            <person name="Morin E."/>
            <person name="Salamov A."/>
            <person name="Lipzen A."/>
            <person name="Mereny Z."/>
            <person name="Hegedus B."/>
            <person name="Baldrian P."/>
            <person name="Stursova M."/>
            <person name="Weitz H."/>
            <person name="Taylor A."/>
            <person name="Grigoriev I.V."/>
            <person name="Nagy L.G."/>
            <person name="Martin F."/>
            <person name="Kauserud H."/>
        </authorList>
    </citation>
    <scope>NUCLEOTIDE SEQUENCE</scope>
    <source>
        <strain evidence="11">CBHHK002</strain>
    </source>
</reference>
<evidence type="ECO:0000313" key="12">
    <source>
        <dbReference type="Proteomes" id="UP001218218"/>
    </source>
</evidence>
<dbReference type="Proteomes" id="UP001218218">
    <property type="component" value="Unassembled WGS sequence"/>
</dbReference>
<keyword evidence="12" id="KW-1185">Reference proteome</keyword>
<dbReference type="Pfam" id="PF01735">
    <property type="entry name" value="PLA2_B"/>
    <property type="match status" value="1"/>
</dbReference>
<dbReference type="EMBL" id="JARIHO010000007">
    <property type="protein sequence ID" value="KAJ7358156.1"/>
    <property type="molecule type" value="Genomic_DNA"/>
</dbReference>
<evidence type="ECO:0000256" key="9">
    <source>
        <dbReference type="RuleBase" id="RU362103"/>
    </source>
</evidence>
<dbReference type="GO" id="GO:0004623">
    <property type="term" value="F:phospholipase A2 activity"/>
    <property type="evidence" value="ECO:0007669"/>
    <property type="project" value="TreeGrafter"/>
</dbReference>
<evidence type="ECO:0000256" key="1">
    <source>
        <dbReference type="ARBA" id="ARBA00008780"/>
    </source>
</evidence>
<dbReference type="AlphaFoldDB" id="A0AAD7AHT6"/>
<dbReference type="PROSITE" id="PS51210">
    <property type="entry name" value="PLA2C"/>
    <property type="match status" value="1"/>
</dbReference>
<evidence type="ECO:0000259" key="10">
    <source>
        <dbReference type="PROSITE" id="PS51210"/>
    </source>
</evidence>
<proteinExistence type="inferred from homology"/>
<dbReference type="SMART" id="SM00022">
    <property type="entry name" value="PLAc"/>
    <property type="match status" value="1"/>
</dbReference>
<keyword evidence="6 8" id="KW-0443">Lipid metabolism</keyword>
<comment type="catalytic activity">
    <reaction evidence="9">
        <text>a 1-acyl-sn-glycero-3-phosphocholine + H2O = sn-glycerol 3-phosphocholine + a fatty acid + H(+)</text>
        <dbReference type="Rhea" id="RHEA:15177"/>
        <dbReference type="ChEBI" id="CHEBI:15377"/>
        <dbReference type="ChEBI" id="CHEBI:15378"/>
        <dbReference type="ChEBI" id="CHEBI:16870"/>
        <dbReference type="ChEBI" id="CHEBI:28868"/>
        <dbReference type="ChEBI" id="CHEBI:58168"/>
        <dbReference type="EC" id="3.1.1.5"/>
    </reaction>
</comment>
<evidence type="ECO:0000256" key="4">
    <source>
        <dbReference type="ARBA" id="ARBA00022801"/>
    </source>
</evidence>
<evidence type="ECO:0000256" key="5">
    <source>
        <dbReference type="ARBA" id="ARBA00022963"/>
    </source>
</evidence>
<evidence type="ECO:0000313" key="11">
    <source>
        <dbReference type="EMBL" id="KAJ7358156.1"/>
    </source>
</evidence>
<accession>A0AAD7AHT6</accession>
<dbReference type="EC" id="3.1.1.5" evidence="2 9"/>
<dbReference type="Gene3D" id="3.40.1090.10">
    <property type="entry name" value="Cytosolic phospholipase A2 catalytic domain"/>
    <property type="match status" value="1"/>
</dbReference>
<gene>
    <name evidence="11" type="ORF">DFH08DRAFT_1043032</name>
</gene>
<dbReference type="GO" id="GO:0005829">
    <property type="term" value="C:cytosol"/>
    <property type="evidence" value="ECO:0007669"/>
    <property type="project" value="TreeGrafter"/>
</dbReference>
<comment type="caution">
    <text evidence="11">The sequence shown here is derived from an EMBL/GenBank/DDBJ whole genome shotgun (WGS) entry which is preliminary data.</text>
</comment>
<comment type="similarity">
    <text evidence="1 9">Belongs to the lysophospholipase family.</text>
</comment>
<name>A0AAD7AHT6_9AGAR</name>